<feature type="transmembrane region" description="Helical" evidence="5">
    <location>
        <begin position="122"/>
        <end position="146"/>
    </location>
</feature>
<evidence type="ECO:0000256" key="1">
    <source>
        <dbReference type="ARBA" id="ARBA00004141"/>
    </source>
</evidence>
<dbReference type="EMBL" id="HBKQ01040649">
    <property type="protein sequence ID" value="CAE2263757.1"/>
    <property type="molecule type" value="Transcribed_RNA"/>
</dbReference>
<dbReference type="InterPro" id="IPR023352">
    <property type="entry name" value="MAPEG-like_dom_sf"/>
</dbReference>
<gene>
    <name evidence="6" type="ORF">OAUR00152_LOCUS28000</name>
</gene>
<protein>
    <recommendedName>
        <fullName evidence="7">Glutathione transferase</fullName>
    </recommendedName>
</protein>
<dbReference type="AlphaFoldDB" id="A0A7S4JHF1"/>
<sequence>MSMLLKFFGPGVAACAAERFAVRLYAPESFTSSGGYGLPKLYGGVIAVNVVYSTFTMLSLGFRVGKARREAIEKAKKDGNDPDAEARYSLPKMQAEGFSEDAKKFNCIQRGHQQALETYGSFLALSLIGGLAQPIVTIVSGLLWSYSRIRWADGYSTGDPMARYEKSGGWGRHVWTALGNLMVASTCTALVVGGIL</sequence>
<dbReference type="InterPro" id="IPR050997">
    <property type="entry name" value="MAPEG"/>
</dbReference>
<organism evidence="6">
    <name type="scientific">Odontella aurita</name>
    <dbReference type="NCBI Taxonomy" id="265563"/>
    <lineage>
        <taxon>Eukaryota</taxon>
        <taxon>Sar</taxon>
        <taxon>Stramenopiles</taxon>
        <taxon>Ochrophyta</taxon>
        <taxon>Bacillariophyta</taxon>
        <taxon>Mediophyceae</taxon>
        <taxon>Biddulphiophycidae</taxon>
        <taxon>Eupodiscales</taxon>
        <taxon>Odontellaceae</taxon>
        <taxon>Odontella</taxon>
    </lineage>
</organism>
<keyword evidence="2 5" id="KW-0812">Transmembrane</keyword>
<reference evidence="6" key="1">
    <citation type="submission" date="2021-01" db="EMBL/GenBank/DDBJ databases">
        <authorList>
            <person name="Corre E."/>
            <person name="Pelletier E."/>
            <person name="Niang G."/>
            <person name="Scheremetjew M."/>
            <person name="Finn R."/>
            <person name="Kale V."/>
            <person name="Holt S."/>
            <person name="Cochrane G."/>
            <person name="Meng A."/>
            <person name="Brown T."/>
            <person name="Cohen L."/>
        </authorList>
    </citation>
    <scope>NUCLEOTIDE SEQUENCE</scope>
    <source>
        <strain evidence="6">Isolate 1302-5</strain>
    </source>
</reference>
<dbReference type="GO" id="GO:0006691">
    <property type="term" value="P:leukotriene metabolic process"/>
    <property type="evidence" value="ECO:0007669"/>
    <property type="project" value="UniProtKB-ARBA"/>
</dbReference>
<dbReference type="GO" id="GO:0005783">
    <property type="term" value="C:endoplasmic reticulum"/>
    <property type="evidence" value="ECO:0007669"/>
    <property type="project" value="TreeGrafter"/>
</dbReference>
<evidence type="ECO:0000256" key="5">
    <source>
        <dbReference type="SAM" id="Phobius"/>
    </source>
</evidence>
<dbReference type="Pfam" id="PF01124">
    <property type="entry name" value="MAPEG"/>
    <property type="match status" value="1"/>
</dbReference>
<dbReference type="GO" id="GO:0016020">
    <property type="term" value="C:membrane"/>
    <property type="evidence" value="ECO:0007669"/>
    <property type="project" value="UniProtKB-SubCell"/>
</dbReference>
<dbReference type="GO" id="GO:0004364">
    <property type="term" value="F:glutathione transferase activity"/>
    <property type="evidence" value="ECO:0007669"/>
    <property type="project" value="TreeGrafter"/>
</dbReference>
<evidence type="ECO:0008006" key="7">
    <source>
        <dbReference type="Google" id="ProtNLM"/>
    </source>
</evidence>
<accession>A0A7S4JHF1</accession>
<name>A0A7S4JHF1_9STRA</name>
<evidence type="ECO:0000256" key="4">
    <source>
        <dbReference type="ARBA" id="ARBA00023136"/>
    </source>
</evidence>
<dbReference type="InterPro" id="IPR001129">
    <property type="entry name" value="Membr-assoc_MAPEG"/>
</dbReference>
<evidence type="ECO:0000256" key="3">
    <source>
        <dbReference type="ARBA" id="ARBA00022989"/>
    </source>
</evidence>
<keyword evidence="3 5" id="KW-1133">Transmembrane helix</keyword>
<dbReference type="Gene3D" id="1.20.120.550">
    <property type="entry name" value="Membrane associated eicosanoid/glutathione metabolism-like domain"/>
    <property type="match status" value="1"/>
</dbReference>
<keyword evidence="4 5" id="KW-0472">Membrane</keyword>
<dbReference type="GO" id="GO:0004602">
    <property type="term" value="F:glutathione peroxidase activity"/>
    <property type="evidence" value="ECO:0007669"/>
    <property type="project" value="TreeGrafter"/>
</dbReference>
<evidence type="ECO:0000256" key="2">
    <source>
        <dbReference type="ARBA" id="ARBA00022692"/>
    </source>
</evidence>
<dbReference type="GO" id="GO:0005635">
    <property type="term" value="C:nuclear envelope"/>
    <property type="evidence" value="ECO:0007669"/>
    <property type="project" value="TreeGrafter"/>
</dbReference>
<comment type="subcellular location">
    <subcellularLocation>
        <location evidence="1">Membrane</location>
        <topology evidence="1">Multi-pass membrane protein</topology>
    </subcellularLocation>
</comment>
<feature type="transmembrane region" description="Helical" evidence="5">
    <location>
        <begin position="174"/>
        <end position="195"/>
    </location>
</feature>
<dbReference type="PANTHER" id="PTHR10250">
    <property type="entry name" value="MICROSOMAL GLUTATHIONE S-TRANSFERASE"/>
    <property type="match status" value="1"/>
</dbReference>
<feature type="transmembrane region" description="Helical" evidence="5">
    <location>
        <begin position="41"/>
        <end position="62"/>
    </location>
</feature>
<dbReference type="PANTHER" id="PTHR10250:SF26">
    <property type="entry name" value="GLUTATHIONE S-TRANSFERASE 3, MITOCHONDRIAL"/>
    <property type="match status" value="1"/>
</dbReference>
<dbReference type="SUPFAM" id="SSF161084">
    <property type="entry name" value="MAPEG domain-like"/>
    <property type="match status" value="1"/>
</dbReference>
<proteinExistence type="predicted"/>
<evidence type="ECO:0000313" key="6">
    <source>
        <dbReference type="EMBL" id="CAE2263757.1"/>
    </source>
</evidence>